<evidence type="ECO:0000313" key="2">
    <source>
        <dbReference type="EMBL" id="MPQ62852.1"/>
    </source>
</evidence>
<keyword evidence="1" id="KW-0812">Transmembrane</keyword>
<protein>
    <submittedName>
        <fullName evidence="2">Uncharacterized protein</fullName>
    </submittedName>
</protein>
<dbReference type="RefSeq" id="WP_152752490.1">
    <property type="nucleotide sequence ID" value="NZ_SPSE01000033.1"/>
</dbReference>
<keyword evidence="1" id="KW-1133">Transmembrane helix</keyword>
<dbReference type="EMBL" id="SPSF01000032">
    <property type="protein sequence ID" value="MPQ62852.1"/>
    <property type="molecule type" value="Genomic_DNA"/>
</dbReference>
<name>A0A5N7J2D5_9CLOT</name>
<feature type="transmembrane region" description="Helical" evidence="1">
    <location>
        <begin position="5"/>
        <end position="22"/>
    </location>
</feature>
<keyword evidence="1" id="KW-0472">Membrane</keyword>
<evidence type="ECO:0000313" key="3">
    <source>
        <dbReference type="Proteomes" id="UP000342249"/>
    </source>
</evidence>
<feature type="transmembrane region" description="Helical" evidence="1">
    <location>
        <begin position="81"/>
        <end position="98"/>
    </location>
</feature>
<evidence type="ECO:0000256" key="1">
    <source>
        <dbReference type="SAM" id="Phobius"/>
    </source>
</evidence>
<organism evidence="2 3">
    <name type="scientific">Clostridium estertheticum</name>
    <dbReference type="NCBI Taxonomy" id="238834"/>
    <lineage>
        <taxon>Bacteria</taxon>
        <taxon>Bacillati</taxon>
        <taxon>Bacillota</taxon>
        <taxon>Clostridia</taxon>
        <taxon>Eubacteriales</taxon>
        <taxon>Clostridiaceae</taxon>
        <taxon>Clostridium</taxon>
    </lineage>
</organism>
<accession>A0A5N7J2D5</accession>
<dbReference type="AlphaFoldDB" id="A0A5N7J2D5"/>
<dbReference type="Proteomes" id="UP000342249">
    <property type="component" value="Unassembled WGS sequence"/>
</dbReference>
<feature type="transmembrane region" description="Helical" evidence="1">
    <location>
        <begin position="51"/>
        <end position="69"/>
    </location>
</feature>
<proteinExistence type="predicted"/>
<gene>
    <name evidence="2" type="ORF">E4V82_12135</name>
</gene>
<feature type="transmembrane region" description="Helical" evidence="1">
    <location>
        <begin position="28"/>
        <end position="46"/>
    </location>
</feature>
<sequence>MKKIVFYIPLIVFTVPYGLIALDNVGHISPVVIIGLLLFLSAGVFLSKDKFWGGLLGALPAIYLIYMGTKDTGQIINEMPIGIIVLIFYVICGSFIFYRSKKLKNQLDL</sequence>
<reference evidence="2 3" key="1">
    <citation type="journal article" date="2019" name="Lett. Appl. Microbiol.">
        <title>A case of 'blown pack' spoilage of vacuum-packaged pork likely associated with Clostridium estertheticum in Canada.</title>
        <authorList>
            <person name="Zhang P."/>
            <person name="Ward P."/>
            <person name="McMullen L.M."/>
            <person name="Yang X."/>
        </authorList>
    </citation>
    <scope>NUCLEOTIDE SEQUENCE [LARGE SCALE GENOMIC DNA]</scope>
    <source>
        <strain evidence="2 3">MA19</strain>
    </source>
</reference>
<comment type="caution">
    <text evidence="2">The sequence shown here is derived from an EMBL/GenBank/DDBJ whole genome shotgun (WGS) entry which is preliminary data.</text>
</comment>